<evidence type="ECO:0000256" key="8">
    <source>
        <dbReference type="ARBA" id="ARBA00023172"/>
    </source>
</evidence>
<dbReference type="InterPro" id="IPR000977">
    <property type="entry name" value="DNA_ligase_ATP-dep"/>
</dbReference>
<dbReference type="CDD" id="cd07893">
    <property type="entry name" value="OBF_DNA_ligase"/>
    <property type="match status" value="1"/>
</dbReference>
<dbReference type="PANTHER" id="PTHR45674:SF4">
    <property type="entry name" value="DNA LIGASE 1"/>
    <property type="match status" value="1"/>
</dbReference>
<feature type="domain" description="ATP-dependent DNA ligase family profile" evidence="14">
    <location>
        <begin position="338"/>
        <end position="470"/>
    </location>
</feature>
<keyword evidence="9 12" id="KW-0234">DNA repair</keyword>
<keyword evidence="7 12" id="KW-0067">ATP-binding</keyword>
<dbReference type="eggNOG" id="COG1793">
    <property type="taxonomic scope" value="Bacteria"/>
</dbReference>
<keyword evidence="4" id="KW-0235">DNA replication</keyword>
<keyword evidence="5 12" id="KW-0547">Nucleotide-binding</keyword>
<evidence type="ECO:0000259" key="14">
    <source>
        <dbReference type="PROSITE" id="PS50160"/>
    </source>
</evidence>
<evidence type="ECO:0000256" key="2">
    <source>
        <dbReference type="ARBA" id="ARBA00022598"/>
    </source>
</evidence>
<dbReference type="InterPro" id="IPR050191">
    <property type="entry name" value="ATP-dep_DNA_ligase"/>
</dbReference>
<dbReference type="SUPFAM" id="SSF50249">
    <property type="entry name" value="Nucleic acid-binding proteins"/>
    <property type="match status" value="1"/>
</dbReference>
<evidence type="ECO:0000313" key="16">
    <source>
        <dbReference type="Proteomes" id="UP000007382"/>
    </source>
</evidence>
<dbReference type="Gene3D" id="3.30.470.30">
    <property type="entry name" value="DNA ligase/mRNA capping enzyme"/>
    <property type="match status" value="1"/>
</dbReference>
<keyword evidence="6 12" id="KW-0227">DNA damage</keyword>
<keyword evidence="2 12" id="KW-0436">Ligase</keyword>
<dbReference type="GO" id="GO:0005524">
    <property type="term" value="F:ATP binding"/>
    <property type="evidence" value="ECO:0007669"/>
    <property type="project" value="UniProtKB-KW"/>
</dbReference>
<dbReference type="GO" id="GO:0003910">
    <property type="term" value="F:DNA ligase (ATP) activity"/>
    <property type="evidence" value="ECO:0007669"/>
    <property type="project" value="UniProtKB-EC"/>
</dbReference>
<protein>
    <recommendedName>
        <fullName evidence="12">DNA ligase</fullName>
        <ecNumber evidence="12">6.5.1.1</ecNumber>
    </recommendedName>
</protein>
<evidence type="ECO:0000256" key="3">
    <source>
        <dbReference type="ARBA" id="ARBA00022618"/>
    </source>
</evidence>
<reference evidence="15 16" key="1">
    <citation type="journal article" date="2012" name="J. Bacteriol.">
        <title>Complete Genome Sequence of Leptospirillum ferrooxidans Strain C2-3, Isolated from a Fresh Volcanic Ash Deposit on the Island of Miyake, Japan.</title>
        <authorList>
            <person name="Fujimura R."/>
            <person name="Sato Y."/>
            <person name="Nishizawa T."/>
            <person name="Oshima K."/>
            <person name="Kim S.-W."/>
            <person name="Hattori M."/>
            <person name="Kamijo T."/>
            <person name="Ohta H."/>
        </authorList>
    </citation>
    <scope>NUCLEOTIDE SEQUENCE [LARGE SCALE GENOMIC DNA]</scope>
    <source>
        <strain evidence="15 16">C2-3</strain>
    </source>
</reference>
<dbReference type="PANTHER" id="PTHR45674">
    <property type="entry name" value="DNA LIGASE 1/3 FAMILY MEMBER"/>
    <property type="match status" value="1"/>
</dbReference>
<dbReference type="NCBIfam" id="TIGR00574">
    <property type="entry name" value="dnl1"/>
    <property type="match status" value="1"/>
</dbReference>
<proteinExistence type="inferred from homology"/>
<comment type="catalytic activity">
    <reaction evidence="11 12">
        <text>ATP + (deoxyribonucleotide)n-3'-hydroxyl + 5'-phospho-(deoxyribonucleotide)m = (deoxyribonucleotide)n+m + AMP + diphosphate.</text>
        <dbReference type="EC" id="6.5.1.1"/>
    </reaction>
</comment>
<evidence type="ECO:0000313" key="15">
    <source>
        <dbReference type="EMBL" id="BAM06454.1"/>
    </source>
</evidence>
<dbReference type="EMBL" id="AP012342">
    <property type="protein sequence ID" value="BAM06454.1"/>
    <property type="molecule type" value="Genomic_DNA"/>
</dbReference>
<dbReference type="Pfam" id="PF04675">
    <property type="entry name" value="DNA_ligase_A_N"/>
    <property type="match status" value="1"/>
</dbReference>
<dbReference type="InterPro" id="IPR016059">
    <property type="entry name" value="DNA_ligase_ATP-dep_CS"/>
</dbReference>
<dbReference type="HOGENOM" id="CLU_005138_6_0_0"/>
<dbReference type="Proteomes" id="UP000007382">
    <property type="component" value="Chromosome"/>
</dbReference>
<gene>
    <name evidence="15" type="ordered locus">LFE_0739</name>
</gene>
<comment type="similarity">
    <text evidence="1 13">Belongs to the ATP-dependent DNA ligase family.</text>
</comment>
<evidence type="ECO:0000256" key="1">
    <source>
        <dbReference type="ARBA" id="ARBA00007572"/>
    </source>
</evidence>
<dbReference type="PATRIC" id="fig|1162668.3.peg.870"/>
<dbReference type="AlphaFoldDB" id="I0IMF5"/>
<dbReference type="PROSITE" id="PS00697">
    <property type="entry name" value="DNA_LIGASE_A1"/>
    <property type="match status" value="1"/>
</dbReference>
<evidence type="ECO:0000256" key="4">
    <source>
        <dbReference type="ARBA" id="ARBA00022705"/>
    </source>
</evidence>
<evidence type="ECO:0000256" key="11">
    <source>
        <dbReference type="ARBA" id="ARBA00034003"/>
    </source>
</evidence>
<dbReference type="GO" id="GO:0006273">
    <property type="term" value="P:lagging strand elongation"/>
    <property type="evidence" value="ECO:0007669"/>
    <property type="project" value="TreeGrafter"/>
</dbReference>
<organism evidence="15 16">
    <name type="scientific">Leptospirillum ferrooxidans (strain C2-3)</name>
    <dbReference type="NCBI Taxonomy" id="1162668"/>
    <lineage>
        <taxon>Bacteria</taxon>
        <taxon>Pseudomonadati</taxon>
        <taxon>Nitrospirota</taxon>
        <taxon>Nitrospiria</taxon>
        <taxon>Nitrospirales</taxon>
        <taxon>Nitrospiraceae</taxon>
        <taxon>Leptospirillum</taxon>
    </lineage>
</organism>
<dbReference type="GO" id="GO:0006281">
    <property type="term" value="P:DNA repair"/>
    <property type="evidence" value="ECO:0007669"/>
    <property type="project" value="UniProtKB-KW"/>
</dbReference>
<dbReference type="Gene3D" id="2.40.50.140">
    <property type="entry name" value="Nucleic acid-binding proteins"/>
    <property type="match status" value="1"/>
</dbReference>
<reference evidence="16" key="2">
    <citation type="submission" date="2012-03" db="EMBL/GenBank/DDBJ databases">
        <title>The complete genome sequence of the pioneer microbe on fresh volcanic deposit, Leptospirillum ferrooxidans strain C2-3.</title>
        <authorList>
            <person name="Fujimura R."/>
            <person name="Sato Y."/>
            <person name="Nishizawa T."/>
            <person name="Nanba K."/>
            <person name="Oshima K."/>
            <person name="Hattori M."/>
            <person name="Kamijo T."/>
            <person name="Ohta H."/>
        </authorList>
    </citation>
    <scope>NUCLEOTIDE SEQUENCE [LARGE SCALE GENOMIC DNA]</scope>
    <source>
        <strain evidence="16">C2-3</strain>
    </source>
</reference>
<keyword evidence="8 12" id="KW-0233">DNA recombination</keyword>
<evidence type="ECO:0000256" key="6">
    <source>
        <dbReference type="ARBA" id="ARBA00022763"/>
    </source>
</evidence>
<dbReference type="Pfam" id="PF01068">
    <property type="entry name" value="DNA_ligase_A_M"/>
    <property type="match status" value="1"/>
</dbReference>
<dbReference type="SUPFAM" id="SSF56091">
    <property type="entry name" value="DNA ligase/mRNA capping enzyme, catalytic domain"/>
    <property type="match status" value="1"/>
</dbReference>
<dbReference type="InterPro" id="IPR036599">
    <property type="entry name" value="DNA_ligase_N_sf"/>
</dbReference>
<evidence type="ECO:0000256" key="12">
    <source>
        <dbReference type="RuleBase" id="RU000617"/>
    </source>
</evidence>
<dbReference type="SUPFAM" id="SSF117018">
    <property type="entry name" value="ATP-dependent DNA ligase DNA-binding domain"/>
    <property type="match status" value="1"/>
</dbReference>
<dbReference type="STRING" id="1162668.LFE_0739"/>
<keyword evidence="10" id="KW-0131">Cell cycle</keyword>
<name>I0IMF5_LEPFC</name>
<evidence type="ECO:0000256" key="10">
    <source>
        <dbReference type="ARBA" id="ARBA00023306"/>
    </source>
</evidence>
<dbReference type="EC" id="6.5.1.1" evidence="12"/>
<dbReference type="Pfam" id="PF04679">
    <property type="entry name" value="DNA_ligase_A_C"/>
    <property type="match status" value="1"/>
</dbReference>
<evidence type="ECO:0000256" key="5">
    <source>
        <dbReference type="ARBA" id="ARBA00022741"/>
    </source>
</evidence>
<evidence type="ECO:0000256" key="9">
    <source>
        <dbReference type="ARBA" id="ARBA00023204"/>
    </source>
</evidence>
<dbReference type="RefSeq" id="WP_014448946.1">
    <property type="nucleotide sequence ID" value="NC_017094.1"/>
</dbReference>
<dbReference type="GO" id="GO:0003677">
    <property type="term" value="F:DNA binding"/>
    <property type="evidence" value="ECO:0007669"/>
    <property type="project" value="InterPro"/>
</dbReference>
<dbReference type="InterPro" id="IPR012309">
    <property type="entry name" value="DNA_ligase_ATP-dep_C"/>
</dbReference>
<keyword evidence="16" id="KW-1185">Reference proteome</keyword>
<dbReference type="InterPro" id="IPR012340">
    <property type="entry name" value="NA-bd_OB-fold"/>
</dbReference>
<dbReference type="GO" id="GO:0071897">
    <property type="term" value="P:DNA biosynthetic process"/>
    <property type="evidence" value="ECO:0007669"/>
    <property type="project" value="InterPro"/>
</dbReference>
<accession>I0IMF5</accession>
<dbReference type="GO" id="GO:0006310">
    <property type="term" value="P:DNA recombination"/>
    <property type="evidence" value="ECO:0007669"/>
    <property type="project" value="UniProtKB-KW"/>
</dbReference>
<dbReference type="KEGG" id="lfc:LFE_0739"/>
<dbReference type="Gene3D" id="1.10.3260.10">
    <property type="entry name" value="DNA ligase, ATP-dependent, N-terminal domain"/>
    <property type="match status" value="1"/>
</dbReference>
<evidence type="ECO:0000256" key="13">
    <source>
        <dbReference type="RuleBase" id="RU004196"/>
    </source>
</evidence>
<dbReference type="InterPro" id="IPR012310">
    <property type="entry name" value="DNA_ligase_ATP-dep_cent"/>
</dbReference>
<sequence length="620" mass="68987">MGFCIDEISEDFSKMEAIKGRTELAGILGNLFLRCDEEEIAPLVYVVQGQLSPPFRGEPMGMASRLLIRALSEVKAKKTFSDLNPEEAKKMEKSLDVMLAHLGDPGALAQEVLSQNSPSRLSFLDVFRILERLSQMEGEGSQVDKVSELATLLSRLSPLSARFVARFVMGKLRLGVGDSTIIEALAVSGGGRATKSIVEKAYNICSDLGLVGRKIKQGGLESLSSLEPSPGFPIRVALCERLSSGEDIIAKIGRCSIESKYDGFRCQIHIIAGKVEIFSRNLDSMTSMFPEIVRATKEIFGNRSAIFEGEALGIDPETGTYQPFQVTITRKRKHNVLEKSLEIPLRLLVFDLLYLDGVSWMERPFFERRAKVETLFGAEKFDILEVERPPAGVIGSSRLIFTDEASKVNEFFEEVVEEGFEGIIAKRLDGIYTAGSRNFNWIKLKKSYQGKISDTLDLVIIGYYLGKGQRLKLGIGAILAAVWDRDSKSFASIARIGSGLTEEKWMMLSAMLREIVVPERPVDVMSDVVPDFWVLPRFVVTVRADEISRSSMHAAGRDYLSNTEGTPEGYALRFPRMVSFVRADKKPEDATEVSEIVSLFDLQRSLSQRSQREKPSSVRK</sequence>
<dbReference type="PROSITE" id="PS00333">
    <property type="entry name" value="DNA_LIGASE_A2"/>
    <property type="match status" value="1"/>
</dbReference>
<dbReference type="InterPro" id="IPR012308">
    <property type="entry name" value="DNA_ligase_ATP-dep_N"/>
</dbReference>
<evidence type="ECO:0000256" key="7">
    <source>
        <dbReference type="ARBA" id="ARBA00022840"/>
    </source>
</evidence>
<keyword evidence="3" id="KW-0132">Cell division</keyword>
<dbReference type="GO" id="GO:0051301">
    <property type="term" value="P:cell division"/>
    <property type="evidence" value="ECO:0007669"/>
    <property type="project" value="UniProtKB-KW"/>
</dbReference>
<dbReference type="PROSITE" id="PS50160">
    <property type="entry name" value="DNA_LIGASE_A3"/>
    <property type="match status" value="1"/>
</dbReference>